<feature type="compositionally biased region" description="Low complexity" evidence="10">
    <location>
        <begin position="120"/>
        <end position="137"/>
    </location>
</feature>
<feature type="compositionally biased region" description="Pro residues" evidence="10">
    <location>
        <begin position="80"/>
        <end position="100"/>
    </location>
</feature>
<dbReference type="GO" id="GO:0003676">
    <property type="term" value="F:nucleic acid binding"/>
    <property type="evidence" value="ECO:0007669"/>
    <property type="project" value="InterPro"/>
</dbReference>
<dbReference type="InterPro" id="IPR035979">
    <property type="entry name" value="RBD_domain_sf"/>
</dbReference>
<evidence type="ECO:0000256" key="6">
    <source>
        <dbReference type="ARBA" id="ARBA00023010"/>
    </source>
</evidence>
<evidence type="ECO:0000256" key="5">
    <source>
        <dbReference type="ARBA" id="ARBA00022927"/>
    </source>
</evidence>
<dbReference type="SUPFAM" id="SSF54928">
    <property type="entry name" value="RNA-binding domain, RBD"/>
    <property type="match status" value="1"/>
</dbReference>
<dbReference type="GO" id="GO:0031965">
    <property type="term" value="C:nuclear membrane"/>
    <property type="evidence" value="ECO:0007669"/>
    <property type="project" value="InterPro"/>
</dbReference>
<protein>
    <recommendedName>
        <fullName evidence="9">Nuclear pore complex protein NUP35</fullName>
    </recommendedName>
    <alternativeName>
        <fullName evidence="9">Nucleoporin 35</fullName>
    </alternativeName>
</protein>
<evidence type="ECO:0000256" key="10">
    <source>
        <dbReference type="SAM" id="MobiDB-lite"/>
    </source>
</evidence>
<accession>A0A6V7QK64</accession>
<evidence type="ECO:0000259" key="11">
    <source>
        <dbReference type="PROSITE" id="PS51472"/>
    </source>
</evidence>
<dbReference type="PIRSF" id="PIRSF038119">
    <property type="entry name" value="Nucleoporin_NUP53"/>
    <property type="match status" value="1"/>
</dbReference>
<proteinExistence type="inferred from homology"/>
<dbReference type="GO" id="GO:0005543">
    <property type="term" value="F:phospholipid binding"/>
    <property type="evidence" value="ECO:0007669"/>
    <property type="project" value="TreeGrafter"/>
</dbReference>
<evidence type="ECO:0000256" key="8">
    <source>
        <dbReference type="ARBA" id="ARBA00023242"/>
    </source>
</evidence>
<keyword evidence="8 9" id="KW-0539">Nucleus</keyword>
<evidence type="ECO:0000256" key="7">
    <source>
        <dbReference type="ARBA" id="ARBA00023132"/>
    </source>
</evidence>
<evidence type="ECO:0000256" key="3">
    <source>
        <dbReference type="ARBA" id="ARBA00022448"/>
    </source>
</evidence>
<dbReference type="InterPro" id="IPR012677">
    <property type="entry name" value="Nucleotide-bd_a/b_plait_sf"/>
</dbReference>
<dbReference type="CDD" id="cd12441">
    <property type="entry name" value="RRM_Nup53_like"/>
    <property type="match status" value="1"/>
</dbReference>
<dbReference type="GO" id="GO:0044615">
    <property type="term" value="C:nuclear pore nuclear basket"/>
    <property type="evidence" value="ECO:0007669"/>
    <property type="project" value="TreeGrafter"/>
</dbReference>
<dbReference type="InterPro" id="IPR007846">
    <property type="entry name" value="RRM_NUP35_dom"/>
</dbReference>
<evidence type="ECO:0000256" key="4">
    <source>
        <dbReference type="ARBA" id="ARBA00022816"/>
    </source>
</evidence>
<evidence type="ECO:0000313" key="12">
    <source>
        <dbReference type="EMBL" id="CAD1843206.1"/>
    </source>
</evidence>
<comment type="similarity">
    <text evidence="2 9">Belongs to the Nup35 family.</text>
</comment>
<sequence length="343" mass="36957">MSTTIHRSSKAERPNPHSLFFRDLASPSPPPAPPTPPPPRRASPPPAKPPPYPPSAARAPPPRPLRLPPSSPSTIAPTSPRSPSPSPPPPPQPISPPRPAPARSYLFSTPSPLRTRPDEAAAASPRSASWWSPARSGGPFGSGGGGSDREEKGKAGSPVEGVVQPGALIMLPPPREVARPEIQRSALPVGELDEEEWVTVYGFSPADTNLVLREFEKCGVILRHIPGPRDANWMHILYQSRYDAQKALAKHAQKLNSVLIIGVKPIDPRQRQYLNESLNNNYTAGFLAPVPSPPTSSVTRSTAGLFLRPYQLQNGSAAPMMAPALLPERLLLRQNRSSPKSWT</sequence>
<feature type="domain" description="RRM Nup35-type" evidence="11">
    <location>
        <begin position="192"/>
        <end position="273"/>
    </location>
</feature>
<evidence type="ECO:0000256" key="1">
    <source>
        <dbReference type="ARBA" id="ARBA00004567"/>
    </source>
</evidence>
<dbReference type="GO" id="GO:0006607">
    <property type="term" value="P:NLS-bearing protein import into nucleus"/>
    <property type="evidence" value="ECO:0007669"/>
    <property type="project" value="TreeGrafter"/>
</dbReference>
<keyword evidence="7 9" id="KW-0906">Nuclear pore complex</keyword>
<dbReference type="FunFam" id="3.30.70.330:FF:000095">
    <property type="entry name" value="Putative Nucleoporin NUP53"/>
    <property type="match status" value="1"/>
</dbReference>
<dbReference type="PANTHER" id="PTHR21527:SF14">
    <property type="entry name" value="NUCLEAR PORE COMPLEX PROTEIN NUP35"/>
    <property type="match status" value="1"/>
</dbReference>
<dbReference type="EMBL" id="LR862136">
    <property type="protein sequence ID" value="CAD1843206.1"/>
    <property type="molecule type" value="Genomic_DNA"/>
</dbReference>
<keyword evidence="5 9" id="KW-0653">Protein transport</keyword>
<dbReference type="PROSITE" id="PS51472">
    <property type="entry name" value="RRM_NUP35"/>
    <property type="match status" value="1"/>
</dbReference>
<keyword evidence="4 9" id="KW-0509">mRNA transport</keyword>
<dbReference type="Gene3D" id="3.30.70.330">
    <property type="match status" value="1"/>
</dbReference>
<dbReference type="AlphaFoldDB" id="A0A6V7QK64"/>
<dbReference type="Pfam" id="PF05172">
    <property type="entry name" value="RRM_Nup35"/>
    <property type="match status" value="1"/>
</dbReference>
<keyword evidence="6 9" id="KW-0811">Translocation</keyword>
<keyword evidence="3 9" id="KW-0813">Transport</keyword>
<dbReference type="InterPro" id="IPR017389">
    <property type="entry name" value="Nucleoporin_NUP53"/>
</dbReference>
<name>A0A6V7QK64_ANACO</name>
<evidence type="ECO:0000256" key="9">
    <source>
        <dbReference type="PIRNR" id="PIRNR038119"/>
    </source>
</evidence>
<dbReference type="GO" id="GO:0006999">
    <property type="term" value="P:nuclear pore organization"/>
    <property type="evidence" value="ECO:0007669"/>
    <property type="project" value="TreeGrafter"/>
</dbReference>
<reference evidence="12" key="1">
    <citation type="submission" date="2020-07" db="EMBL/GenBank/DDBJ databases">
        <authorList>
            <person name="Lin J."/>
        </authorList>
    </citation>
    <scope>NUCLEOTIDE SEQUENCE</scope>
</reference>
<dbReference type="GO" id="GO:0044613">
    <property type="term" value="C:nuclear pore central transport channel"/>
    <property type="evidence" value="ECO:0007669"/>
    <property type="project" value="TreeGrafter"/>
</dbReference>
<dbReference type="GO" id="GO:0051028">
    <property type="term" value="P:mRNA transport"/>
    <property type="evidence" value="ECO:0007669"/>
    <property type="project" value="UniProtKB-UniRule"/>
</dbReference>
<gene>
    <name evidence="12" type="ORF">CB5_LOCUS26417</name>
</gene>
<feature type="region of interest" description="Disordered" evidence="10">
    <location>
        <begin position="1"/>
        <end position="161"/>
    </location>
</feature>
<organism evidence="12">
    <name type="scientific">Ananas comosus var. bracteatus</name>
    <name type="common">red pineapple</name>
    <dbReference type="NCBI Taxonomy" id="296719"/>
    <lineage>
        <taxon>Eukaryota</taxon>
        <taxon>Viridiplantae</taxon>
        <taxon>Streptophyta</taxon>
        <taxon>Embryophyta</taxon>
        <taxon>Tracheophyta</taxon>
        <taxon>Spermatophyta</taxon>
        <taxon>Magnoliopsida</taxon>
        <taxon>Liliopsida</taxon>
        <taxon>Poales</taxon>
        <taxon>Bromeliaceae</taxon>
        <taxon>Bromelioideae</taxon>
        <taxon>Ananas</taxon>
    </lineage>
</organism>
<dbReference type="GO" id="GO:0017056">
    <property type="term" value="F:structural constituent of nuclear pore"/>
    <property type="evidence" value="ECO:0007669"/>
    <property type="project" value="InterPro"/>
</dbReference>
<dbReference type="PANTHER" id="PTHR21527">
    <property type="entry name" value="NUCLEOPORIN NUP35"/>
    <property type="match status" value="1"/>
</dbReference>
<evidence type="ECO:0000256" key="2">
    <source>
        <dbReference type="ARBA" id="ARBA00009454"/>
    </source>
</evidence>
<comment type="subcellular location">
    <subcellularLocation>
        <location evidence="1 9">Nucleus</location>
        <location evidence="1 9">Nuclear pore complex</location>
    </subcellularLocation>
</comment>
<feature type="compositionally biased region" description="Pro residues" evidence="10">
    <location>
        <begin position="27"/>
        <end position="71"/>
    </location>
</feature>